<dbReference type="PANTHER" id="PTHR43280:SF29">
    <property type="entry name" value="ARAC-FAMILY TRANSCRIPTIONAL REGULATOR"/>
    <property type="match status" value="1"/>
</dbReference>
<feature type="transmembrane region" description="Helical" evidence="4">
    <location>
        <begin position="168"/>
        <end position="185"/>
    </location>
</feature>
<dbReference type="Proteomes" id="UP000292345">
    <property type="component" value="Unassembled WGS sequence"/>
</dbReference>
<dbReference type="SUPFAM" id="SSF46689">
    <property type="entry name" value="Homeodomain-like"/>
    <property type="match status" value="1"/>
</dbReference>
<dbReference type="RefSeq" id="WP_125720497.1">
    <property type="nucleotide sequence ID" value="NZ_PPUZ01000001.1"/>
</dbReference>
<dbReference type="PROSITE" id="PS01124">
    <property type="entry name" value="HTH_ARAC_FAMILY_2"/>
    <property type="match status" value="1"/>
</dbReference>
<reference evidence="6 7" key="1">
    <citation type="submission" date="2018-01" db="EMBL/GenBank/DDBJ databases">
        <title>Co-occurrence of chitin degradation, pigmentation and bioactivity in marine Pseudoalteromonas.</title>
        <authorList>
            <person name="Paulsen S."/>
            <person name="Gram L."/>
            <person name="Machado H."/>
        </authorList>
    </citation>
    <scope>NUCLEOTIDE SEQUENCE [LARGE SCALE GENOMIC DNA]</scope>
    <source>
        <strain evidence="6 7">S1946</strain>
    </source>
</reference>
<keyword evidence="2" id="KW-0238">DNA-binding</keyword>
<sequence length="371" mass="41319">MSTPFMTLESFHYLALALCLVCLLMQLSVKHKQAAHILFAVFCGSLAMIAAKKITGQSVGAYQYLIGMGACATCNCYWLLARSMFRKEQAISLVHITLALVIALLVVIKQGYLFANAKWVTVSNTFTLLSGVLSELTTLLSSCVLVLSFWEGCRGYNDGNKTEKAQRLLFLLTFGLAVGVSKSMQSYYASSPELKDWTVTIITLIVLLSTQIQLLWRFGLSGRPEHASVPDNGVTQAVTEPANTGTEDKTLCEALNRLINEERVYLQPNLKVADLARALDVPEYRVSRALKPQLQQHNFNQYINRLRVGHAQKLLRDPNNQHWPVLVIGLESGFASVGPFTRAFKSITGTTPNQYRKFVKCRKEGEVYQSL</sequence>
<dbReference type="EMBL" id="PPUZ01000001">
    <property type="protein sequence ID" value="RZM85387.1"/>
    <property type="molecule type" value="Genomic_DNA"/>
</dbReference>
<keyword evidence="4" id="KW-0472">Membrane</keyword>
<proteinExistence type="predicted"/>
<name>A0A4Q7EP35_9GAMM</name>
<protein>
    <submittedName>
        <fullName evidence="6">AraC family transcriptional regulator</fullName>
    </submittedName>
</protein>
<dbReference type="Gene3D" id="1.10.10.60">
    <property type="entry name" value="Homeodomain-like"/>
    <property type="match status" value="1"/>
</dbReference>
<dbReference type="GO" id="GO:0003700">
    <property type="term" value="F:DNA-binding transcription factor activity"/>
    <property type="evidence" value="ECO:0007669"/>
    <property type="project" value="InterPro"/>
</dbReference>
<evidence type="ECO:0000256" key="3">
    <source>
        <dbReference type="ARBA" id="ARBA00023163"/>
    </source>
</evidence>
<evidence type="ECO:0000256" key="2">
    <source>
        <dbReference type="ARBA" id="ARBA00023125"/>
    </source>
</evidence>
<organism evidence="6 7">
    <name type="scientific">Pseudoalteromonas rubra</name>
    <dbReference type="NCBI Taxonomy" id="43658"/>
    <lineage>
        <taxon>Bacteria</taxon>
        <taxon>Pseudomonadati</taxon>
        <taxon>Pseudomonadota</taxon>
        <taxon>Gammaproteobacteria</taxon>
        <taxon>Alteromonadales</taxon>
        <taxon>Pseudoalteromonadaceae</taxon>
        <taxon>Pseudoalteromonas</taxon>
    </lineage>
</organism>
<comment type="caution">
    <text evidence="6">The sequence shown here is derived from an EMBL/GenBank/DDBJ whole genome shotgun (WGS) entry which is preliminary data.</text>
</comment>
<keyword evidence="1" id="KW-0805">Transcription regulation</keyword>
<feature type="transmembrane region" description="Helical" evidence="4">
    <location>
        <begin position="197"/>
        <end position="216"/>
    </location>
</feature>
<dbReference type="Pfam" id="PF12833">
    <property type="entry name" value="HTH_18"/>
    <property type="match status" value="1"/>
</dbReference>
<feature type="transmembrane region" description="Helical" evidence="4">
    <location>
        <begin position="36"/>
        <end position="55"/>
    </location>
</feature>
<evidence type="ECO:0000313" key="7">
    <source>
        <dbReference type="Proteomes" id="UP000292345"/>
    </source>
</evidence>
<keyword evidence="4" id="KW-1133">Transmembrane helix</keyword>
<dbReference type="InterPro" id="IPR018062">
    <property type="entry name" value="HTH_AraC-typ_CS"/>
</dbReference>
<dbReference type="PROSITE" id="PS00041">
    <property type="entry name" value="HTH_ARAC_FAMILY_1"/>
    <property type="match status" value="1"/>
</dbReference>
<dbReference type="GO" id="GO:0043565">
    <property type="term" value="F:sequence-specific DNA binding"/>
    <property type="evidence" value="ECO:0007669"/>
    <property type="project" value="InterPro"/>
</dbReference>
<keyword evidence="3" id="KW-0804">Transcription</keyword>
<accession>A0A4Q7EP35</accession>
<dbReference type="SMART" id="SM00342">
    <property type="entry name" value="HTH_ARAC"/>
    <property type="match status" value="1"/>
</dbReference>
<feature type="transmembrane region" description="Helical" evidence="4">
    <location>
        <begin position="93"/>
        <end position="114"/>
    </location>
</feature>
<feature type="transmembrane region" description="Helical" evidence="4">
    <location>
        <begin position="12"/>
        <end position="29"/>
    </location>
</feature>
<dbReference type="PANTHER" id="PTHR43280">
    <property type="entry name" value="ARAC-FAMILY TRANSCRIPTIONAL REGULATOR"/>
    <property type="match status" value="1"/>
</dbReference>
<feature type="transmembrane region" description="Helical" evidence="4">
    <location>
        <begin position="126"/>
        <end position="147"/>
    </location>
</feature>
<feature type="transmembrane region" description="Helical" evidence="4">
    <location>
        <begin position="61"/>
        <end position="81"/>
    </location>
</feature>
<evidence type="ECO:0000256" key="4">
    <source>
        <dbReference type="SAM" id="Phobius"/>
    </source>
</evidence>
<keyword evidence="4" id="KW-0812">Transmembrane</keyword>
<feature type="domain" description="HTH araC/xylS-type" evidence="5">
    <location>
        <begin position="256"/>
        <end position="358"/>
    </location>
</feature>
<dbReference type="AlphaFoldDB" id="A0A4Q7EP35"/>
<evidence type="ECO:0000313" key="6">
    <source>
        <dbReference type="EMBL" id="RZM85387.1"/>
    </source>
</evidence>
<dbReference type="InterPro" id="IPR018060">
    <property type="entry name" value="HTH_AraC"/>
</dbReference>
<evidence type="ECO:0000259" key="5">
    <source>
        <dbReference type="PROSITE" id="PS01124"/>
    </source>
</evidence>
<gene>
    <name evidence="6" type="ORF">C3B51_00160</name>
</gene>
<evidence type="ECO:0000256" key="1">
    <source>
        <dbReference type="ARBA" id="ARBA00023015"/>
    </source>
</evidence>
<dbReference type="InterPro" id="IPR009057">
    <property type="entry name" value="Homeodomain-like_sf"/>
</dbReference>